<dbReference type="OrthoDB" id="9775734at2"/>
<evidence type="ECO:0000313" key="2">
    <source>
        <dbReference type="Proteomes" id="UP000198661"/>
    </source>
</evidence>
<evidence type="ECO:0000313" key="1">
    <source>
        <dbReference type="EMBL" id="SFF71436.1"/>
    </source>
</evidence>
<dbReference type="RefSeq" id="WP_092035756.1">
    <property type="nucleotide sequence ID" value="NZ_FOOK01000003.1"/>
</dbReference>
<dbReference type="Pfam" id="PF10977">
    <property type="entry name" value="DUF2797"/>
    <property type="match status" value="1"/>
</dbReference>
<evidence type="ECO:0008006" key="3">
    <source>
        <dbReference type="Google" id="ProtNLM"/>
    </source>
</evidence>
<reference evidence="1 2" key="1">
    <citation type="submission" date="2016-10" db="EMBL/GenBank/DDBJ databases">
        <authorList>
            <person name="de Groot N.N."/>
        </authorList>
    </citation>
    <scope>NUCLEOTIDE SEQUENCE [LARGE SCALE GENOMIC DNA]</scope>
    <source>
        <strain evidence="1 2">DSM 44945</strain>
    </source>
</reference>
<keyword evidence="2" id="KW-1185">Reference proteome</keyword>
<dbReference type="AlphaFoldDB" id="A0A1I2L2T2"/>
<dbReference type="EMBL" id="FOOK01000003">
    <property type="protein sequence ID" value="SFF71436.1"/>
    <property type="molecule type" value="Genomic_DNA"/>
</dbReference>
<organism evidence="1 2">
    <name type="scientific">Planifilum fulgidum</name>
    <dbReference type="NCBI Taxonomy" id="201973"/>
    <lineage>
        <taxon>Bacteria</taxon>
        <taxon>Bacillati</taxon>
        <taxon>Bacillota</taxon>
        <taxon>Bacilli</taxon>
        <taxon>Bacillales</taxon>
        <taxon>Thermoactinomycetaceae</taxon>
        <taxon>Planifilum</taxon>
    </lineage>
</organism>
<accession>A0A1I2L2T2</accession>
<name>A0A1I2L2T2_9BACL</name>
<protein>
    <recommendedName>
        <fullName evidence="3">DUF2797 domain-containing protein</fullName>
    </recommendedName>
</protein>
<gene>
    <name evidence="1" type="ORF">SAMN04488025_103115</name>
</gene>
<proteinExistence type="predicted"/>
<dbReference type="Proteomes" id="UP000198661">
    <property type="component" value="Unassembled WGS sequence"/>
</dbReference>
<sequence>MILTGHLRPLCHEYKNPIAYRLRLDDQEAPLNDFLGNTVQIDYLGTISCIYCGRKIKKSFNSGSCYPCFRDRAENDLCIVKPHLCHFHRGTCRDEAFGRAHCMQPHLVYIALSDDIKVGITRKSNAVNRWIDQGAVAALPIAEVPDRKTAGELEFHLSQFIKDKTNWRRMLKNQVADKDLTAVRSELREKIPENYAQYFLDSQQVMDFRYPQLQIPEKIKSLDLNKQAHIEGTLIGVKGQYMIFENGVINMRKYSGYKVRVVLGGKA</sequence>
<dbReference type="InterPro" id="IPR021246">
    <property type="entry name" value="DUF2797"/>
</dbReference>